<organism evidence="2">
    <name type="scientific">Arundo donax</name>
    <name type="common">Giant reed</name>
    <name type="synonym">Donax arundinaceus</name>
    <dbReference type="NCBI Taxonomy" id="35708"/>
    <lineage>
        <taxon>Eukaryota</taxon>
        <taxon>Viridiplantae</taxon>
        <taxon>Streptophyta</taxon>
        <taxon>Embryophyta</taxon>
        <taxon>Tracheophyta</taxon>
        <taxon>Spermatophyta</taxon>
        <taxon>Magnoliopsida</taxon>
        <taxon>Liliopsida</taxon>
        <taxon>Poales</taxon>
        <taxon>Poaceae</taxon>
        <taxon>PACMAD clade</taxon>
        <taxon>Arundinoideae</taxon>
        <taxon>Arundineae</taxon>
        <taxon>Arundo</taxon>
    </lineage>
</organism>
<reference evidence="2" key="1">
    <citation type="submission" date="2014-09" db="EMBL/GenBank/DDBJ databases">
        <authorList>
            <person name="Magalhaes I.L.F."/>
            <person name="Oliveira U."/>
            <person name="Santos F.R."/>
            <person name="Vidigal T.H.D.A."/>
            <person name="Brescovit A.D."/>
            <person name="Santos A.J."/>
        </authorList>
    </citation>
    <scope>NUCLEOTIDE SEQUENCE</scope>
    <source>
        <tissue evidence="2">Shoot tissue taken approximately 20 cm above the soil surface</tissue>
    </source>
</reference>
<feature type="compositionally biased region" description="Acidic residues" evidence="1">
    <location>
        <begin position="24"/>
        <end position="35"/>
    </location>
</feature>
<name>A0A0A9DP57_ARUDO</name>
<proteinExistence type="predicted"/>
<evidence type="ECO:0000256" key="1">
    <source>
        <dbReference type="SAM" id="MobiDB-lite"/>
    </source>
</evidence>
<dbReference type="PANTHER" id="PTHR36351:SF1">
    <property type="entry name" value="EMBRYO SAC DEVELOPMENT ARREST 12"/>
    <property type="match status" value="1"/>
</dbReference>
<evidence type="ECO:0000313" key="2">
    <source>
        <dbReference type="EMBL" id="JAD88473.1"/>
    </source>
</evidence>
<dbReference type="PANTHER" id="PTHR36351">
    <property type="entry name" value="EMBRYO SAC DEVELOPMENT ARREST 12"/>
    <property type="match status" value="1"/>
</dbReference>
<feature type="region of interest" description="Disordered" evidence="1">
    <location>
        <begin position="1"/>
        <end position="51"/>
    </location>
</feature>
<dbReference type="AlphaFoldDB" id="A0A0A9DP57"/>
<sequence length="251" mass="26825">MKPTPARASTGRGEPRWLVGESAGESDEGAGDLDAADGRAAGGLRRRRPECRPGHRHRVALARRPQAAGCHCRPCWPHVPLEEGTDLATAVSCEGSGCYVLAILRRSCRERRGSRSRRNKKTNAAAAAPPPEKTILKRLLPTDLASLAASPSARMMFGAWDYQALLRELQLYFSLAAPKLEDSPLWSPWPSASPAPSARRLPRPWASRPFTGACGGGGGAGSQRGWRREISVVPASATDACEIPVGRAAAH</sequence>
<accession>A0A0A9DP57</accession>
<reference evidence="2" key="2">
    <citation type="journal article" date="2015" name="Data Brief">
        <title>Shoot transcriptome of the giant reed, Arundo donax.</title>
        <authorList>
            <person name="Barrero R.A."/>
            <person name="Guerrero F.D."/>
            <person name="Moolhuijzen P."/>
            <person name="Goolsby J.A."/>
            <person name="Tidwell J."/>
            <person name="Bellgard S.E."/>
            <person name="Bellgard M.I."/>
        </authorList>
    </citation>
    <scope>NUCLEOTIDE SEQUENCE</scope>
    <source>
        <tissue evidence="2">Shoot tissue taken approximately 20 cm above the soil surface</tissue>
    </source>
</reference>
<dbReference type="EMBL" id="GBRH01209422">
    <property type="protein sequence ID" value="JAD88473.1"/>
    <property type="molecule type" value="Transcribed_RNA"/>
</dbReference>
<protein>
    <submittedName>
        <fullName evidence="2">Uncharacterized protein</fullName>
    </submittedName>
</protein>